<gene>
    <name evidence="14" type="ORF">A2Y62_17540</name>
</gene>
<proteinExistence type="inferred from homology"/>
<dbReference type="PIRSF" id="PIRSF000847">
    <property type="entry name" value="Phos_ph_gly_syn"/>
    <property type="match status" value="1"/>
</dbReference>
<dbReference type="Gene3D" id="1.20.120.1760">
    <property type="match status" value="1"/>
</dbReference>
<protein>
    <recommendedName>
        <fullName evidence="16">CDP-diacylglycerol--glycerol-3-phosphate 3-phosphatidyltransferase</fullName>
    </recommendedName>
</protein>
<dbReference type="EMBL" id="MFGW01000114">
    <property type="protein sequence ID" value="OGF65180.1"/>
    <property type="molecule type" value="Genomic_DNA"/>
</dbReference>
<evidence type="ECO:0008006" key="16">
    <source>
        <dbReference type="Google" id="ProtNLM"/>
    </source>
</evidence>
<evidence type="ECO:0000256" key="12">
    <source>
        <dbReference type="SAM" id="MobiDB-lite"/>
    </source>
</evidence>
<dbReference type="PANTHER" id="PTHR14269:SF11">
    <property type="entry name" value="CDP-DIACYLGLYCEROL--GLYCEROL-3-PHOSPHATE 3-PHOSPHATIDYLTRANSFERASE"/>
    <property type="match status" value="1"/>
</dbReference>
<comment type="subcellular location">
    <subcellularLocation>
        <location evidence="1">Membrane</location>
        <topology evidence="1">Multi-pass membrane protein</topology>
    </subcellularLocation>
</comment>
<evidence type="ECO:0000256" key="3">
    <source>
        <dbReference type="ARBA" id="ARBA00022516"/>
    </source>
</evidence>
<comment type="caution">
    <text evidence="14">The sequence shown here is derived from an EMBL/GenBank/DDBJ whole genome shotgun (WGS) entry which is preliminary data.</text>
</comment>
<dbReference type="Pfam" id="PF01066">
    <property type="entry name" value="CDP-OH_P_transf"/>
    <property type="match status" value="1"/>
</dbReference>
<dbReference type="Proteomes" id="UP000178943">
    <property type="component" value="Unassembled WGS sequence"/>
</dbReference>
<keyword evidence="7" id="KW-0443">Lipid metabolism</keyword>
<evidence type="ECO:0000256" key="6">
    <source>
        <dbReference type="ARBA" id="ARBA00022989"/>
    </source>
</evidence>
<dbReference type="STRING" id="1817863.A2Y62_17540"/>
<dbReference type="PROSITE" id="PS00379">
    <property type="entry name" value="CDP_ALCOHOL_P_TRANSF"/>
    <property type="match status" value="1"/>
</dbReference>
<dbReference type="PANTHER" id="PTHR14269">
    <property type="entry name" value="CDP-DIACYLGLYCEROL--GLYCEROL-3-PHOSPHATE 3-PHOSPHATIDYLTRANSFERASE-RELATED"/>
    <property type="match status" value="1"/>
</dbReference>
<keyword evidence="9" id="KW-0594">Phospholipid biosynthesis</keyword>
<dbReference type="InterPro" id="IPR048254">
    <property type="entry name" value="CDP_ALCOHOL_P_TRANSF_CS"/>
</dbReference>
<feature type="transmembrane region" description="Helical" evidence="13">
    <location>
        <begin position="182"/>
        <end position="204"/>
    </location>
</feature>
<accession>A0A1F5VP76</accession>
<evidence type="ECO:0000313" key="15">
    <source>
        <dbReference type="Proteomes" id="UP000178943"/>
    </source>
</evidence>
<evidence type="ECO:0000256" key="11">
    <source>
        <dbReference type="RuleBase" id="RU003750"/>
    </source>
</evidence>
<keyword evidence="3" id="KW-0444">Lipid biosynthesis</keyword>
<organism evidence="14 15">
    <name type="scientific">Candidatus Fischerbacteria bacterium RBG_13_37_8</name>
    <dbReference type="NCBI Taxonomy" id="1817863"/>
    <lineage>
        <taxon>Bacteria</taxon>
        <taxon>Candidatus Fischeribacteriota</taxon>
    </lineage>
</organism>
<dbReference type="InterPro" id="IPR004570">
    <property type="entry name" value="Phosphatidylglycerol_P_synth"/>
</dbReference>
<dbReference type="AlphaFoldDB" id="A0A1F5VP76"/>
<evidence type="ECO:0000256" key="10">
    <source>
        <dbReference type="ARBA" id="ARBA00023264"/>
    </source>
</evidence>
<comment type="similarity">
    <text evidence="2 11">Belongs to the CDP-alcohol phosphatidyltransferase class-I family.</text>
</comment>
<dbReference type="InterPro" id="IPR043130">
    <property type="entry name" value="CDP-OH_PTrfase_TM_dom"/>
</dbReference>
<evidence type="ECO:0000256" key="9">
    <source>
        <dbReference type="ARBA" id="ARBA00023209"/>
    </source>
</evidence>
<evidence type="ECO:0000313" key="14">
    <source>
        <dbReference type="EMBL" id="OGF65180.1"/>
    </source>
</evidence>
<feature type="transmembrane region" description="Helical" evidence="13">
    <location>
        <begin position="158"/>
        <end position="176"/>
    </location>
</feature>
<evidence type="ECO:0000256" key="5">
    <source>
        <dbReference type="ARBA" id="ARBA00022692"/>
    </source>
</evidence>
<keyword evidence="10" id="KW-1208">Phospholipid metabolism</keyword>
<feature type="region of interest" description="Disordered" evidence="12">
    <location>
        <begin position="1"/>
        <end position="22"/>
    </location>
</feature>
<evidence type="ECO:0000256" key="7">
    <source>
        <dbReference type="ARBA" id="ARBA00023098"/>
    </source>
</evidence>
<evidence type="ECO:0000256" key="4">
    <source>
        <dbReference type="ARBA" id="ARBA00022679"/>
    </source>
</evidence>
<feature type="transmembrane region" description="Helical" evidence="13">
    <location>
        <begin position="99"/>
        <end position="119"/>
    </location>
</feature>
<keyword evidence="6 13" id="KW-1133">Transmembrane helix</keyword>
<keyword evidence="4 11" id="KW-0808">Transferase</keyword>
<keyword evidence="8 13" id="KW-0472">Membrane</keyword>
<reference evidence="14 15" key="1">
    <citation type="journal article" date="2016" name="Nat. Commun.">
        <title>Thousands of microbial genomes shed light on interconnected biogeochemical processes in an aquifer system.</title>
        <authorList>
            <person name="Anantharaman K."/>
            <person name="Brown C.T."/>
            <person name="Hug L.A."/>
            <person name="Sharon I."/>
            <person name="Castelle C.J."/>
            <person name="Probst A.J."/>
            <person name="Thomas B.C."/>
            <person name="Singh A."/>
            <person name="Wilkins M.J."/>
            <person name="Karaoz U."/>
            <person name="Brodie E.L."/>
            <person name="Williams K.H."/>
            <person name="Hubbard S.S."/>
            <person name="Banfield J.F."/>
        </authorList>
    </citation>
    <scope>NUCLEOTIDE SEQUENCE [LARGE SCALE GENOMIC DNA]</scope>
</reference>
<dbReference type="GO" id="GO:0046474">
    <property type="term" value="P:glycerophospholipid biosynthetic process"/>
    <property type="evidence" value="ECO:0007669"/>
    <property type="project" value="TreeGrafter"/>
</dbReference>
<sequence length="214" mass="24307">MENRGQSFNNNSEHQKAENKTPYSPWGKEIKLTVATKLTLVRMALTPFICISIFYEYTLLALILFVIAAISDSLDGFIARLFKQETLLGRLMDPLADKVLLNTVNIILSFGQVFTLITIPVWLTLVILCRDLLIIASVSLIIIVANYKDIYPSWGGKLATIFQFISITVVLLANLYHLNPDYIQLLFYVTLFFTVYSGILYLILIARLVNKLYS</sequence>
<name>A0A1F5VP76_9BACT</name>
<evidence type="ECO:0000256" key="1">
    <source>
        <dbReference type="ARBA" id="ARBA00004141"/>
    </source>
</evidence>
<evidence type="ECO:0000256" key="8">
    <source>
        <dbReference type="ARBA" id="ARBA00023136"/>
    </source>
</evidence>
<dbReference type="GO" id="GO:0016020">
    <property type="term" value="C:membrane"/>
    <property type="evidence" value="ECO:0007669"/>
    <property type="project" value="UniProtKB-SubCell"/>
</dbReference>
<keyword evidence="5 13" id="KW-0812">Transmembrane</keyword>
<evidence type="ECO:0000256" key="2">
    <source>
        <dbReference type="ARBA" id="ARBA00010441"/>
    </source>
</evidence>
<feature type="transmembrane region" description="Helical" evidence="13">
    <location>
        <begin position="125"/>
        <end position="146"/>
    </location>
</feature>
<dbReference type="InterPro" id="IPR000462">
    <property type="entry name" value="CDP-OH_P_trans"/>
</dbReference>
<feature type="compositionally biased region" description="Polar residues" evidence="12">
    <location>
        <begin position="1"/>
        <end position="12"/>
    </location>
</feature>
<dbReference type="InterPro" id="IPR050324">
    <property type="entry name" value="CDP-alcohol_PTase-I"/>
</dbReference>
<dbReference type="GO" id="GO:0008444">
    <property type="term" value="F:CDP-diacylglycerol-glycerol-3-phosphate 3-phosphatidyltransferase activity"/>
    <property type="evidence" value="ECO:0007669"/>
    <property type="project" value="InterPro"/>
</dbReference>
<evidence type="ECO:0000256" key="13">
    <source>
        <dbReference type="SAM" id="Phobius"/>
    </source>
</evidence>